<dbReference type="AlphaFoldDB" id="A0A2K3L4L2"/>
<evidence type="ECO:0000256" key="5">
    <source>
        <dbReference type="ARBA" id="ARBA00022801"/>
    </source>
</evidence>
<dbReference type="Proteomes" id="UP000236291">
    <property type="component" value="Unassembled WGS sequence"/>
</dbReference>
<keyword evidence="4" id="KW-0964">Secreted</keyword>
<dbReference type="Gene3D" id="2.160.20.10">
    <property type="entry name" value="Single-stranded right-handed beta-helix, Pectin lyase-like"/>
    <property type="match status" value="1"/>
</dbReference>
<dbReference type="InterPro" id="IPR012334">
    <property type="entry name" value="Pectin_lyas_fold"/>
</dbReference>
<accession>A0A2K3L4L2</accession>
<dbReference type="InterPro" id="IPR000743">
    <property type="entry name" value="Glyco_hydro_28"/>
</dbReference>
<evidence type="ECO:0000256" key="9">
    <source>
        <dbReference type="RuleBase" id="RU361169"/>
    </source>
</evidence>
<evidence type="ECO:0000256" key="4">
    <source>
        <dbReference type="ARBA" id="ARBA00022525"/>
    </source>
</evidence>
<dbReference type="PANTHER" id="PTHR31375">
    <property type="match status" value="1"/>
</dbReference>
<evidence type="ECO:0000256" key="3">
    <source>
        <dbReference type="ARBA" id="ARBA00022512"/>
    </source>
</evidence>
<reference evidence="10 11" key="1">
    <citation type="journal article" date="2014" name="Am. J. Bot.">
        <title>Genome assembly and annotation for red clover (Trifolium pratense; Fabaceae).</title>
        <authorList>
            <person name="Istvanek J."/>
            <person name="Jaros M."/>
            <person name="Krenek A."/>
            <person name="Repkova J."/>
        </authorList>
    </citation>
    <scope>NUCLEOTIDE SEQUENCE [LARGE SCALE GENOMIC DNA]</scope>
    <source>
        <strain evidence="11">cv. Tatra</strain>
        <tissue evidence="10">Young leaves</tissue>
    </source>
</reference>
<gene>
    <name evidence="10" type="ORF">L195_g029355</name>
</gene>
<sequence>MTNMFSTKYGTLLQGNIVAPSKEAWKDTSHWINIEYINGLTIDGTNTGGLDGHGSTWWPCKTCPRPVVLSFHSCNKLNVNGLRISNSPGAHISINGCDGATFSNVLVNSPGTSPNTDGFDISSSKNILIKDSTIHAGDDCIAINGGSSYINATNVACGPGHGISIGSLGKGKSHEEVEEVHVKNCSFTDTTNGARIKTFP</sequence>
<dbReference type="SUPFAM" id="SSF51126">
    <property type="entry name" value="Pectin lyase-like"/>
    <property type="match status" value="1"/>
</dbReference>
<name>A0A2K3L4L2_TRIPR</name>
<protein>
    <submittedName>
        <fullName evidence="10">Polygalacturonase</fullName>
    </submittedName>
</protein>
<reference evidence="10 11" key="2">
    <citation type="journal article" date="2017" name="Front. Plant Sci.">
        <title>Gene Classification and Mining of Molecular Markers Useful in Red Clover (Trifolium pratense) Breeding.</title>
        <authorList>
            <person name="Istvanek J."/>
            <person name="Dluhosova J."/>
            <person name="Dluhos P."/>
            <person name="Patkova L."/>
            <person name="Nedelnik J."/>
            <person name="Repkova J."/>
        </authorList>
    </citation>
    <scope>NUCLEOTIDE SEQUENCE [LARGE SCALE GENOMIC DNA]</scope>
    <source>
        <strain evidence="11">cv. Tatra</strain>
        <tissue evidence="10">Young leaves</tissue>
    </source>
</reference>
<evidence type="ECO:0000256" key="7">
    <source>
        <dbReference type="ARBA" id="ARBA00023316"/>
    </source>
</evidence>
<evidence type="ECO:0000256" key="2">
    <source>
        <dbReference type="ARBA" id="ARBA00008834"/>
    </source>
</evidence>
<evidence type="ECO:0000256" key="6">
    <source>
        <dbReference type="ARBA" id="ARBA00023295"/>
    </source>
</evidence>
<comment type="similarity">
    <text evidence="2 9">Belongs to the glycosyl hydrolase 28 family.</text>
</comment>
<keyword evidence="3" id="KW-0134">Cell wall</keyword>
<comment type="subcellular location">
    <subcellularLocation>
        <location evidence="1">Secreted</location>
        <location evidence="1">Cell wall</location>
    </subcellularLocation>
</comment>
<feature type="non-terminal residue" evidence="10">
    <location>
        <position position="200"/>
    </location>
</feature>
<evidence type="ECO:0000313" key="11">
    <source>
        <dbReference type="Proteomes" id="UP000236291"/>
    </source>
</evidence>
<dbReference type="GO" id="GO:0005975">
    <property type="term" value="P:carbohydrate metabolic process"/>
    <property type="evidence" value="ECO:0007669"/>
    <property type="project" value="InterPro"/>
</dbReference>
<dbReference type="GO" id="GO:0071555">
    <property type="term" value="P:cell wall organization"/>
    <property type="evidence" value="ECO:0007669"/>
    <property type="project" value="UniProtKB-KW"/>
</dbReference>
<comment type="caution">
    <text evidence="10">The sequence shown here is derived from an EMBL/GenBank/DDBJ whole genome shotgun (WGS) entry which is preliminary data.</text>
</comment>
<dbReference type="SMART" id="SM00710">
    <property type="entry name" value="PbH1"/>
    <property type="match status" value="3"/>
</dbReference>
<evidence type="ECO:0000256" key="8">
    <source>
        <dbReference type="PROSITE-ProRule" id="PRU10052"/>
    </source>
</evidence>
<dbReference type="InterPro" id="IPR011050">
    <property type="entry name" value="Pectin_lyase_fold/virulence"/>
</dbReference>
<organism evidence="10 11">
    <name type="scientific">Trifolium pratense</name>
    <name type="common">Red clover</name>
    <dbReference type="NCBI Taxonomy" id="57577"/>
    <lineage>
        <taxon>Eukaryota</taxon>
        <taxon>Viridiplantae</taxon>
        <taxon>Streptophyta</taxon>
        <taxon>Embryophyta</taxon>
        <taxon>Tracheophyta</taxon>
        <taxon>Spermatophyta</taxon>
        <taxon>Magnoliopsida</taxon>
        <taxon>eudicotyledons</taxon>
        <taxon>Gunneridae</taxon>
        <taxon>Pentapetalae</taxon>
        <taxon>rosids</taxon>
        <taxon>fabids</taxon>
        <taxon>Fabales</taxon>
        <taxon>Fabaceae</taxon>
        <taxon>Papilionoideae</taxon>
        <taxon>50 kb inversion clade</taxon>
        <taxon>NPAAA clade</taxon>
        <taxon>Hologalegina</taxon>
        <taxon>IRL clade</taxon>
        <taxon>Trifolieae</taxon>
        <taxon>Trifolium</taxon>
    </lineage>
</organism>
<proteinExistence type="inferred from homology"/>
<dbReference type="Pfam" id="PF00295">
    <property type="entry name" value="Glyco_hydro_28"/>
    <property type="match status" value="1"/>
</dbReference>
<keyword evidence="7" id="KW-0961">Cell wall biogenesis/degradation</keyword>
<feature type="active site" evidence="8">
    <location>
        <position position="161"/>
    </location>
</feature>
<evidence type="ECO:0000256" key="1">
    <source>
        <dbReference type="ARBA" id="ARBA00004191"/>
    </source>
</evidence>
<keyword evidence="5 9" id="KW-0378">Hydrolase</keyword>
<dbReference type="EMBL" id="ASHM01026065">
    <property type="protein sequence ID" value="PNX73453.1"/>
    <property type="molecule type" value="Genomic_DNA"/>
</dbReference>
<dbReference type="InterPro" id="IPR006626">
    <property type="entry name" value="PbH1"/>
</dbReference>
<evidence type="ECO:0000313" key="10">
    <source>
        <dbReference type="EMBL" id="PNX73453.1"/>
    </source>
</evidence>
<dbReference type="GO" id="GO:0004650">
    <property type="term" value="F:polygalacturonase activity"/>
    <property type="evidence" value="ECO:0007669"/>
    <property type="project" value="InterPro"/>
</dbReference>
<keyword evidence="6 9" id="KW-0326">Glycosidase</keyword>
<dbReference type="STRING" id="57577.A0A2K3L4L2"/>
<dbReference type="PROSITE" id="PS00502">
    <property type="entry name" value="POLYGALACTURONASE"/>
    <property type="match status" value="1"/>
</dbReference>